<dbReference type="Proteomes" id="UP000243904">
    <property type="component" value="Chromosome I"/>
</dbReference>
<protein>
    <submittedName>
        <fullName evidence="3">Uncharacterized protein</fullName>
    </submittedName>
</protein>
<evidence type="ECO:0000313" key="3">
    <source>
        <dbReference type="EMBL" id="SDS88366.1"/>
    </source>
</evidence>
<evidence type="ECO:0000256" key="2">
    <source>
        <dbReference type="SAM" id="Phobius"/>
    </source>
</evidence>
<dbReference type="AlphaFoldDB" id="A0A1H1VVU1"/>
<gene>
    <name evidence="3" type="ORF">SAMN05444158_3557</name>
</gene>
<dbReference type="EMBL" id="LT629750">
    <property type="protein sequence ID" value="SDS88366.1"/>
    <property type="molecule type" value="Genomic_DNA"/>
</dbReference>
<name>A0A1H1VVU1_9BRAD</name>
<feature type="region of interest" description="Disordered" evidence="1">
    <location>
        <begin position="1"/>
        <end position="22"/>
    </location>
</feature>
<keyword evidence="2" id="KW-1133">Transmembrane helix</keyword>
<keyword evidence="2" id="KW-0472">Membrane</keyword>
<evidence type="ECO:0000256" key="1">
    <source>
        <dbReference type="SAM" id="MobiDB-lite"/>
    </source>
</evidence>
<keyword evidence="4" id="KW-1185">Reference proteome</keyword>
<dbReference type="RefSeq" id="WP_146688198.1">
    <property type="nucleotide sequence ID" value="NZ_LT629750.1"/>
</dbReference>
<sequence length="131" mass="13824">MVANPQRKLDASGYPVSRGTQQDELSVPVPRCAGCRSRNRLSAAIVLGGTVSGAIILPILQSLFWPQLTAPGWLIVSHEGIGNLATGIGAVLGFAAALLGVVLHRRLSGIRSLNAYPPVVTLRQTGWRHPA</sequence>
<keyword evidence="2" id="KW-0812">Transmembrane</keyword>
<reference evidence="4" key="1">
    <citation type="submission" date="2016-10" db="EMBL/GenBank/DDBJ databases">
        <authorList>
            <person name="Varghese N."/>
            <person name="Submissions S."/>
        </authorList>
    </citation>
    <scope>NUCLEOTIDE SEQUENCE [LARGE SCALE GENOMIC DNA]</scope>
    <source>
        <strain evidence="4">GAS369</strain>
    </source>
</reference>
<proteinExistence type="predicted"/>
<organism evidence="3 4">
    <name type="scientific">Bradyrhizobium canariense</name>
    <dbReference type="NCBI Taxonomy" id="255045"/>
    <lineage>
        <taxon>Bacteria</taxon>
        <taxon>Pseudomonadati</taxon>
        <taxon>Pseudomonadota</taxon>
        <taxon>Alphaproteobacteria</taxon>
        <taxon>Hyphomicrobiales</taxon>
        <taxon>Nitrobacteraceae</taxon>
        <taxon>Bradyrhizobium</taxon>
    </lineage>
</organism>
<accession>A0A1H1VVU1</accession>
<evidence type="ECO:0000313" key="4">
    <source>
        <dbReference type="Proteomes" id="UP000243904"/>
    </source>
</evidence>
<feature type="transmembrane region" description="Helical" evidence="2">
    <location>
        <begin position="84"/>
        <end position="103"/>
    </location>
</feature>
<feature type="transmembrane region" description="Helical" evidence="2">
    <location>
        <begin position="41"/>
        <end position="64"/>
    </location>
</feature>